<accession>A0A0K2XB17</accession>
<evidence type="ECO:0000313" key="7">
    <source>
        <dbReference type="Proteomes" id="UP000041394"/>
    </source>
</evidence>
<reference evidence="7 8" key="3">
    <citation type="submission" date="2014-12" db="EMBL/GenBank/DDBJ databases">
        <authorList>
            <person name="Jaenicke S."/>
        </authorList>
    </citation>
    <scope>NUCLEOTIDE SEQUENCE [LARGE SCALE GENOMIC DNA]</scope>
</reference>
<sequence length="269" mass="30316">MSKRVLWGVSLGVVVIALIMALLLKNHFDAPQERAPTQSAPDTSAFITAAQEYESMISAHKATSILALENACEEHMPDPTYYYTDMVEKYAPTWIHLATKMIDALRVMAHIQKSLPQDVSQEIRKFETLHALSLVCDKIPGVNCYHFKKNDTSVNRSDDDDDDNYADFTPHPLNPQALLKNFSQSLEIIYPPLINSFKQGLPLESYLRTLSHQENLSVSGDEIDKHLESMRANATSSTQPLSSSPMHESFKFLLGLYPHTPLIFDPIRL</sequence>
<dbReference type="OrthoDB" id="5328040at2"/>
<evidence type="ECO:0000313" key="3">
    <source>
        <dbReference type="EMBL" id="CRF41525.1"/>
    </source>
</evidence>
<evidence type="ECO:0000313" key="6">
    <source>
        <dbReference type="Proteomes" id="UP000038622"/>
    </source>
</evidence>
<dbReference type="AlphaFoldDB" id="A0A0K2XB17"/>
<reference evidence="6" key="2">
    <citation type="submission" date="2014-12" db="EMBL/GenBank/DDBJ databases">
        <authorList>
            <person name="Smet A."/>
        </authorList>
    </citation>
    <scope>NUCLEOTIDE SEQUENCE [LARGE SCALE GENOMIC DNA]</scope>
</reference>
<evidence type="ECO:0000256" key="1">
    <source>
        <dbReference type="SAM" id="MobiDB-lite"/>
    </source>
</evidence>
<name>A0A0K2XB17_9HELI</name>
<protein>
    <submittedName>
        <fullName evidence="5">Uncharacterized protein</fullName>
    </submittedName>
</protein>
<keyword evidence="2" id="KW-0472">Membrane</keyword>
<organism evidence="5 7">
    <name type="scientific">Helicobacter ailurogastricus</name>
    <dbReference type="NCBI Taxonomy" id="1578720"/>
    <lineage>
        <taxon>Bacteria</taxon>
        <taxon>Pseudomonadati</taxon>
        <taxon>Campylobacterota</taxon>
        <taxon>Epsilonproteobacteria</taxon>
        <taxon>Campylobacterales</taxon>
        <taxon>Helicobacteraceae</taxon>
        <taxon>Helicobacter</taxon>
    </lineage>
</organism>
<reference evidence="5" key="1">
    <citation type="submission" date="2014-12" db="EMBL/GenBank/DDBJ databases">
        <title>Whole genome sequences of four Staphylococcus schleiferi canine isolates.</title>
        <authorList>
            <person name="Misic A.M."/>
            <person name="Cain C."/>
            <person name="Morris D.O."/>
            <person name="Rankin S."/>
            <person name="Beiting D."/>
        </authorList>
    </citation>
    <scope>NUCLEOTIDE SEQUENCE</scope>
    <source>
        <strain evidence="3">ASB11</strain>
        <strain evidence="4">ASB13</strain>
        <strain evidence="5">ASB9</strain>
    </source>
</reference>
<gene>
    <name evidence="3" type="ORF">HAL011_13240</name>
    <name evidence="4" type="ORF">HAL013_12100</name>
    <name evidence="5" type="ORF">HAL09_02710</name>
</gene>
<evidence type="ECO:0000313" key="5">
    <source>
        <dbReference type="EMBL" id="CRF43722.1"/>
    </source>
</evidence>
<dbReference type="EMBL" id="CDMH01000052">
    <property type="protein sequence ID" value="CRF42993.1"/>
    <property type="molecule type" value="Genomic_DNA"/>
</dbReference>
<dbReference type="Proteomes" id="UP000045175">
    <property type="component" value="Unassembled WGS sequence"/>
</dbReference>
<evidence type="ECO:0000313" key="8">
    <source>
        <dbReference type="Proteomes" id="UP000045175"/>
    </source>
</evidence>
<proteinExistence type="predicted"/>
<keyword evidence="6" id="KW-1185">Reference proteome</keyword>
<evidence type="ECO:0000313" key="4">
    <source>
        <dbReference type="EMBL" id="CRF42993.1"/>
    </source>
</evidence>
<dbReference type="EMBL" id="CDMN01000009">
    <property type="protein sequence ID" value="CRF43722.1"/>
    <property type="molecule type" value="Genomic_DNA"/>
</dbReference>
<feature type="transmembrane region" description="Helical" evidence="2">
    <location>
        <begin position="6"/>
        <end position="24"/>
    </location>
</feature>
<dbReference type="RefSeq" id="WP_053941588.1">
    <property type="nucleotide sequence ID" value="NZ_CDMH01000052.1"/>
</dbReference>
<feature type="region of interest" description="Disordered" evidence="1">
    <location>
        <begin position="150"/>
        <end position="169"/>
    </location>
</feature>
<keyword evidence="2" id="KW-1133">Transmembrane helix</keyword>
<dbReference type="Proteomes" id="UP000041394">
    <property type="component" value="Unassembled WGS sequence"/>
</dbReference>
<dbReference type="EMBL" id="CDML01000042">
    <property type="protein sequence ID" value="CRF41525.1"/>
    <property type="molecule type" value="Genomic_DNA"/>
</dbReference>
<dbReference type="Proteomes" id="UP000038622">
    <property type="component" value="Unassembled WGS sequence"/>
</dbReference>
<evidence type="ECO:0000256" key="2">
    <source>
        <dbReference type="SAM" id="Phobius"/>
    </source>
</evidence>
<keyword evidence="2" id="KW-0812">Transmembrane</keyword>